<comment type="caution">
    <text evidence="7">The sequence shown here is derived from an EMBL/GenBank/DDBJ whole genome shotgun (WGS) entry which is preliminary data.</text>
</comment>
<dbReference type="InterPro" id="IPR036271">
    <property type="entry name" value="Tet_transcr_reg_TetR-rel_C_sf"/>
</dbReference>
<sequence>MSITGTPPPQDPRGTVVPAAPPRRRPGRPRGQDSAVVRDAAVRAAVDLIAREGYLATSMAQVAQTAGISTSGLAHHFPSKQALLAAVLQYRDDTDRTPDRPIEDEPWSGFEHLVRLARANMGRRQMVLLYVAITGEATTPEHPAHAWMLVHFRDTLAMLRDSLERDIARGIVRPDAPVERISREMIALMDGLQLQWLLDADLDMSELLAEHLAGLRSRWGLPAEGAHEA</sequence>
<evidence type="ECO:0000256" key="4">
    <source>
        <dbReference type="PROSITE-ProRule" id="PRU00335"/>
    </source>
</evidence>
<dbReference type="Proteomes" id="UP001589793">
    <property type="component" value="Unassembled WGS sequence"/>
</dbReference>
<dbReference type="SUPFAM" id="SSF48498">
    <property type="entry name" value="Tetracyclin repressor-like, C-terminal domain"/>
    <property type="match status" value="1"/>
</dbReference>
<dbReference type="Gene3D" id="1.10.357.10">
    <property type="entry name" value="Tetracycline Repressor, domain 2"/>
    <property type="match status" value="1"/>
</dbReference>
<dbReference type="PRINTS" id="PR00455">
    <property type="entry name" value="HTHTETR"/>
</dbReference>
<reference evidence="7 8" key="1">
    <citation type="submission" date="2024-09" db="EMBL/GenBank/DDBJ databases">
        <authorList>
            <person name="Sun Q."/>
            <person name="Mori K."/>
        </authorList>
    </citation>
    <scope>NUCLEOTIDE SEQUENCE [LARGE SCALE GENOMIC DNA]</scope>
    <source>
        <strain evidence="7 8">CICC 10874</strain>
    </source>
</reference>
<evidence type="ECO:0000256" key="2">
    <source>
        <dbReference type="ARBA" id="ARBA00023125"/>
    </source>
</evidence>
<dbReference type="InterPro" id="IPR050109">
    <property type="entry name" value="HTH-type_TetR-like_transc_reg"/>
</dbReference>
<keyword evidence="1" id="KW-0805">Transcription regulation</keyword>
<evidence type="ECO:0000256" key="3">
    <source>
        <dbReference type="ARBA" id="ARBA00023163"/>
    </source>
</evidence>
<evidence type="ECO:0000313" key="8">
    <source>
        <dbReference type="Proteomes" id="UP001589793"/>
    </source>
</evidence>
<evidence type="ECO:0000256" key="5">
    <source>
        <dbReference type="SAM" id="MobiDB-lite"/>
    </source>
</evidence>
<protein>
    <submittedName>
        <fullName evidence="7">TetR/AcrR family transcriptional regulator</fullName>
    </submittedName>
</protein>
<evidence type="ECO:0000259" key="6">
    <source>
        <dbReference type="PROSITE" id="PS50977"/>
    </source>
</evidence>
<accession>A0ABV6RFZ9</accession>
<dbReference type="PANTHER" id="PTHR30055">
    <property type="entry name" value="HTH-TYPE TRANSCRIPTIONAL REGULATOR RUTR"/>
    <property type="match status" value="1"/>
</dbReference>
<feature type="DNA-binding region" description="H-T-H motif" evidence="4">
    <location>
        <begin position="58"/>
        <end position="77"/>
    </location>
</feature>
<evidence type="ECO:0000256" key="1">
    <source>
        <dbReference type="ARBA" id="ARBA00023015"/>
    </source>
</evidence>
<proteinExistence type="predicted"/>
<dbReference type="EMBL" id="JBHLSV010000032">
    <property type="protein sequence ID" value="MFC0675905.1"/>
    <property type="molecule type" value="Genomic_DNA"/>
</dbReference>
<dbReference type="Pfam" id="PF00440">
    <property type="entry name" value="TetR_N"/>
    <property type="match status" value="1"/>
</dbReference>
<name>A0ABV6RFZ9_9MICO</name>
<dbReference type="SUPFAM" id="SSF46689">
    <property type="entry name" value="Homeodomain-like"/>
    <property type="match status" value="1"/>
</dbReference>
<evidence type="ECO:0000313" key="7">
    <source>
        <dbReference type="EMBL" id="MFC0675905.1"/>
    </source>
</evidence>
<keyword evidence="2 4" id="KW-0238">DNA-binding</keyword>
<dbReference type="RefSeq" id="WP_376982947.1">
    <property type="nucleotide sequence ID" value="NZ_JBHLSV010000032.1"/>
</dbReference>
<dbReference type="PANTHER" id="PTHR30055:SF234">
    <property type="entry name" value="HTH-TYPE TRANSCRIPTIONAL REGULATOR BETI"/>
    <property type="match status" value="1"/>
</dbReference>
<dbReference type="InterPro" id="IPR001647">
    <property type="entry name" value="HTH_TetR"/>
</dbReference>
<gene>
    <name evidence="7" type="ORF">ACFFF6_18295</name>
</gene>
<organism evidence="7 8">
    <name type="scientific">Brachybacterium hainanense</name>
    <dbReference type="NCBI Taxonomy" id="1541174"/>
    <lineage>
        <taxon>Bacteria</taxon>
        <taxon>Bacillati</taxon>
        <taxon>Actinomycetota</taxon>
        <taxon>Actinomycetes</taxon>
        <taxon>Micrococcales</taxon>
        <taxon>Dermabacteraceae</taxon>
        <taxon>Brachybacterium</taxon>
    </lineage>
</organism>
<keyword evidence="3" id="KW-0804">Transcription</keyword>
<feature type="region of interest" description="Disordered" evidence="5">
    <location>
        <begin position="1"/>
        <end position="35"/>
    </location>
</feature>
<keyword evidence="8" id="KW-1185">Reference proteome</keyword>
<feature type="domain" description="HTH tetR-type" evidence="6">
    <location>
        <begin position="35"/>
        <end position="95"/>
    </location>
</feature>
<dbReference type="InterPro" id="IPR009057">
    <property type="entry name" value="Homeodomain-like_sf"/>
</dbReference>
<feature type="compositionally biased region" description="Pro residues" evidence="5">
    <location>
        <begin position="1"/>
        <end position="11"/>
    </location>
</feature>
<dbReference type="PROSITE" id="PS50977">
    <property type="entry name" value="HTH_TETR_2"/>
    <property type="match status" value="1"/>
</dbReference>